<dbReference type="HOGENOM" id="CLU_1835785_0_0_1"/>
<proteinExistence type="predicted"/>
<name>A0A0D0DB33_9AGAM</name>
<accession>A0A0D0DB33</accession>
<evidence type="ECO:0000313" key="1">
    <source>
        <dbReference type="EMBL" id="KIK81246.1"/>
    </source>
</evidence>
<reference evidence="1 2" key="1">
    <citation type="submission" date="2014-04" db="EMBL/GenBank/DDBJ databases">
        <authorList>
            <consortium name="DOE Joint Genome Institute"/>
            <person name="Kuo A."/>
            <person name="Kohler A."/>
            <person name="Jargeat P."/>
            <person name="Nagy L.G."/>
            <person name="Floudas D."/>
            <person name="Copeland A."/>
            <person name="Barry K.W."/>
            <person name="Cichocki N."/>
            <person name="Veneault-Fourrey C."/>
            <person name="LaButti K."/>
            <person name="Lindquist E.A."/>
            <person name="Lipzen A."/>
            <person name="Lundell T."/>
            <person name="Morin E."/>
            <person name="Murat C."/>
            <person name="Sun H."/>
            <person name="Tunlid A."/>
            <person name="Henrissat B."/>
            <person name="Grigoriev I.V."/>
            <person name="Hibbett D.S."/>
            <person name="Martin F."/>
            <person name="Nordberg H.P."/>
            <person name="Cantor M.N."/>
            <person name="Hua S.X."/>
        </authorList>
    </citation>
    <scope>NUCLEOTIDE SEQUENCE [LARGE SCALE GENOMIC DNA]</scope>
    <source>
        <strain evidence="1 2">Ve08.2h10</strain>
    </source>
</reference>
<reference evidence="2" key="2">
    <citation type="submission" date="2015-01" db="EMBL/GenBank/DDBJ databases">
        <title>Evolutionary Origins and Diversification of the Mycorrhizal Mutualists.</title>
        <authorList>
            <consortium name="DOE Joint Genome Institute"/>
            <consortium name="Mycorrhizal Genomics Consortium"/>
            <person name="Kohler A."/>
            <person name="Kuo A."/>
            <person name="Nagy L.G."/>
            <person name="Floudas D."/>
            <person name="Copeland A."/>
            <person name="Barry K.W."/>
            <person name="Cichocki N."/>
            <person name="Veneault-Fourrey C."/>
            <person name="LaButti K."/>
            <person name="Lindquist E.A."/>
            <person name="Lipzen A."/>
            <person name="Lundell T."/>
            <person name="Morin E."/>
            <person name="Murat C."/>
            <person name="Riley R."/>
            <person name="Ohm R."/>
            <person name="Sun H."/>
            <person name="Tunlid A."/>
            <person name="Henrissat B."/>
            <person name="Grigoriev I.V."/>
            <person name="Hibbett D.S."/>
            <person name="Martin F."/>
        </authorList>
    </citation>
    <scope>NUCLEOTIDE SEQUENCE [LARGE SCALE GENOMIC DNA]</scope>
    <source>
        <strain evidence="2">Ve08.2h10</strain>
    </source>
</reference>
<keyword evidence="2" id="KW-1185">Reference proteome</keyword>
<dbReference type="AlphaFoldDB" id="A0A0D0DB33"/>
<gene>
    <name evidence="1" type="ORF">PAXRUDRAFT_197832</name>
</gene>
<protein>
    <submittedName>
        <fullName evidence="1">Uncharacterized protein</fullName>
    </submittedName>
</protein>
<sequence length="140" mass="15407">MRTNGQSDCAACAAKRTRFSLFGWGVESHLVRGGLQLSRLMKTAVSNSLSCQCPNGSNIDVPHCSTRASLFALTSSKHRFNVPVWTHPWRMDGGHLQSVSQLGANTPCDCERCAFKEARTPHHVSASWTLHERFPCGDAH</sequence>
<evidence type="ECO:0000313" key="2">
    <source>
        <dbReference type="Proteomes" id="UP000054538"/>
    </source>
</evidence>
<dbReference type="Proteomes" id="UP000054538">
    <property type="component" value="Unassembled WGS sequence"/>
</dbReference>
<organism evidence="1 2">
    <name type="scientific">Paxillus rubicundulus Ve08.2h10</name>
    <dbReference type="NCBI Taxonomy" id="930991"/>
    <lineage>
        <taxon>Eukaryota</taxon>
        <taxon>Fungi</taxon>
        <taxon>Dikarya</taxon>
        <taxon>Basidiomycota</taxon>
        <taxon>Agaricomycotina</taxon>
        <taxon>Agaricomycetes</taxon>
        <taxon>Agaricomycetidae</taxon>
        <taxon>Boletales</taxon>
        <taxon>Paxilineae</taxon>
        <taxon>Paxillaceae</taxon>
        <taxon>Paxillus</taxon>
    </lineage>
</organism>
<dbReference type="EMBL" id="KN825834">
    <property type="protein sequence ID" value="KIK81246.1"/>
    <property type="molecule type" value="Genomic_DNA"/>
</dbReference>
<dbReference type="InParanoid" id="A0A0D0DB33"/>